<organism evidence="1 2">
    <name type="scientific">Streblomastix strix</name>
    <dbReference type="NCBI Taxonomy" id="222440"/>
    <lineage>
        <taxon>Eukaryota</taxon>
        <taxon>Metamonada</taxon>
        <taxon>Preaxostyla</taxon>
        <taxon>Oxymonadida</taxon>
        <taxon>Streblomastigidae</taxon>
        <taxon>Streblomastix</taxon>
    </lineage>
</organism>
<dbReference type="EMBL" id="SNRW01019830">
    <property type="protein sequence ID" value="KAA6366015.1"/>
    <property type="molecule type" value="Genomic_DNA"/>
</dbReference>
<accession>A0A5J4U8J4</accession>
<evidence type="ECO:0000313" key="2">
    <source>
        <dbReference type="Proteomes" id="UP000324800"/>
    </source>
</evidence>
<proteinExistence type="predicted"/>
<name>A0A5J4U8J4_9EUKA</name>
<dbReference type="SUPFAM" id="SSF53098">
    <property type="entry name" value="Ribonuclease H-like"/>
    <property type="match status" value="1"/>
</dbReference>
<dbReference type="OrthoDB" id="10000786at2759"/>
<dbReference type="PANTHER" id="PTHR46880:SF5">
    <property type="entry name" value="DUF4371 DOMAIN-CONTAINING PROTEIN"/>
    <property type="match status" value="1"/>
</dbReference>
<protein>
    <submittedName>
        <fullName evidence="1">Uncharacterized protein</fullName>
    </submittedName>
</protein>
<dbReference type="Proteomes" id="UP000324800">
    <property type="component" value="Unassembled WGS sequence"/>
</dbReference>
<reference evidence="1 2" key="1">
    <citation type="submission" date="2019-03" db="EMBL/GenBank/DDBJ databases">
        <title>Single cell metagenomics reveals metabolic interactions within the superorganism composed of flagellate Streblomastix strix and complex community of Bacteroidetes bacteria on its surface.</title>
        <authorList>
            <person name="Treitli S.C."/>
            <person name="Kolisko M."/>
            <person name="Husnik F."/>
            <person name="Keeling P."/>
            <person name="Hampl V."/>
        </authorList>
    </citation>
    <scope>NUCLEOTIDE SEQUENCE [LARGE SCALE GENOMIC DNA]</scope>
    <source>
        <strain evidence="1">ST1C</strain>
    </source>
</reference>
<dbReference type="AlphaFoldDB" id="A0A5J4U8J4"/>
<dbReference type="InterPro" id="IPR012337">
    <property type="entry name" value="RNaseH-like_sf"/>
</dbReference>
<dbReference type="PANTHER" id="PTHR46880">
    <property type="entry name" value="RAS-ASSOCIATING DOMAIN-CONTAINING PROTEIN"/>
    <property type="match status" value="1"/>
</dbReference>
<comment type="caution">
    <text evidence="1">The sequence shown here is derived from an EMBL/GenBank/DDBJ whole genome shotgun (WGS) entry which is preliminary data.</text>
</comment>
<sequence>MKIIREYYINRESKRISDAGLWAAMLDYSNDISDIEELVIAVRYLDDNLNIQTNFINISDLGPEGTKANNLIKKFSSICKNLNLKLNNLISITSDGASSFTGVLNGMVAQLQKILSQMQLIMSCWKLQQQWFSYVVIIITVLKDSKKLAKISLKLSLSNAPAERQFSAMKQIKSYTRNRLSQPMLNWLLATISRGVKHAAQWIAPTLDKVLHKVAGPVGMIHQGIGAALGAGSNLEGAVDRLVNKR</sequence>
<evidence type="ECO:0000313" key="1">
    <source>
        <dbReference type="EMBL" id="KAA6366015.1"/>
    </source>
</evidence>
<gene>
    <name evidence="1" type="ORF">EZS28_038458</name>
</gene>